<evidence type="ECO:0000313" key="3">
    <source>
        <dbReference type="EMBL" id="TFY98011.1"/>
    </source>
</evidence>
<evidence type="ECO:0000313" key="4">
    <source>
        <dbReference type="Proteomes" id="UP000297564"/>
    </source>
</evidence>
<keyword evidence="2" id="KW-0472">Membrane</keyword>
<sequence>MLSVARHQATPVARSGPALARGDDKFDEAPAQLTPPRGAGLTEMPRQCCAARLREGLVDVGIGLVALCSAGGALAGAVVLEHLARDADEPVPDRTRWLLALYALSALVSAADALLAARDLRRSSRERAPLDPGSGLVARTLMAAGRCCGAGAPALLARSETVLAPCGMAVAVLLGFVRGEAGISAWPLGSAQTRAWELDHAAAVALTGVLRLVLSVLGAGRPRQEPPMPRLQRAADEELVISTPPALTARPDVRVLPAPCTSARAPTIATLVAWPDPDEDAAAGLPPSLSCSELGREDSEQPGTLPGQI</sequence>
<comment type="caution">
    <text evidence="3">The sequence shown here is derived from an EMBL/GenBank/DDBJ whole genome shotgun (WGS) entry which is preliminary data.</text>
</comment>
<evidence type="ECO:0000256" key="1">
    <source>
        <dbReference type="SAM" id="MobiDB-lite"/>
    </source>
</evidence>
<feature type="transmembrane region" description="Helical" evidence="2">
    <location>
        <begin position="99"/>
        <end position="117"/>
    </location>
</feature>
<proteinExistence type="predicted"/>
<evidence type="ECO:0000256" key="2">
    <source>
        <dbReference type="SAM" id="Phobius"/>
    </source>
</evidence>
<dbReference type="Proteomes" id="UP000297564">
    <property type="component" value="Unassembled WGS sequence"/>
</dbReference>
<dbReference type="EMBL" id="SMLL01000006">
    <property type="protein sequence ID" value="TFY98011.1"/>
    <property type="molecule type" value="Genomic_DNA"/>
</dbReference>
<dbReference type="AlphaFoldDB" id="A0A4Z0BGY5"/>
<keyword evidence="2" id="KW-0812">Transmembrane</keyword>
<reference evidence="3 4" key="1">
    <citation type="submission" date="2019-03" db="EMBL/GenBank/DDBJ databases">
        <title>Ramlibacter rhizophilus CCTCC AB2015357, whole genome shotgun sequence.</title>
        <authorList>
            <person name="Zhang X."/>
            <person name="Feng G."/>
            <person name="Zhu H."/>
        </authorList>
    </citation>
    <scope>NUCLEOTIDE SEQUENCE [LARGE SCALE GENOMIC DNA]</scope>
    <source>
        <strain evidence="3 4">CCTCC AB2015357</strain>
    </source>
</reference>
<organism evidence="3 4">
    <name type="scientific">Ramlibacter rhizophilus</name>
    <dbReference type="NCBI Taxonomy" id="1781167"/>
    <lineage>
        <taxon>Bacteria</taxon>
        <taxon>Pseudomonadati</taxon>
        <taxon>Pseudomonadota</taxon>
        <taxon>Betaproteobacteria</taxon>
        <taxon>Burkholderiales</taxon>
        <taxon>Comamonadaceae</taxon>
        <taxon>Ramlibacter</taxon>
    </lineage>
</organism>
<protein>
    <submittedName>
        <fullName evidence="3">Uncharacterized protein</fullName>
    </submittedName>
</protein>
<feature type="region of interest" description="Disordered" evidence="1">
    <location>
        <begin position="1"/>
        <end position="39"/>
    </location>
</feature>
<feature type="transmembrane region" description="Helical" evidence="2">
    <location>
        <begin position="56"/>
        <end position="79"/>
    </location>
</feature>
<keyword evidence="2" id="KW-1133">Transmembrane helix</keyword>
<accession>A0A4Z0BGY5</accession>
<keyword evidence="4" id="KW-1185">Reference proteome</keyword>
<gene>
    <name evidence="3" type="ORF">EZ242_16305</name>
</gene>
<name>A0A4Z0BGY5_9BURK</name>
<feature type="region of interest" description="Disordered" evidence="1">
    <location>
        <begin position="277"/>
        <end position="309"/>
    </location>
</feature>
<dbReference type="RefSeq" id="WP_135286244.1">
    <property type="nucleotide sequence ID" value="NZ_SMLL01000006.1"/>
</dbReference>